<comment type="caution">
    <text evidence="1">The sequence shown here is derived from an EMBL/GenBank/DDBJ whole genome shotgun (WGS) entry which is preliminary data.</text>
</comment>
<proteinExistence type="predicted"/>
<reference evidence="1" key="1">
    <citation type="journal article" date="2015" name="Nature">
        <title>Complex archaea that bridge the gap between prokaryotes and eukaryotes.</title>
        <authorList>
            <person name="Spang A."/>
            <person name="Saw J.H."/>
            <person name="Jorgensen S.L."/>
            <person name="Zaremba-Niedzwiedzka K."/>
            <person name="Martijn J."/>
            <person name="Lind A.E."/>
            <person name="van Eijk R."/>
            <person name="Schleper C."/>
            <person name="Guy L."/>
            <person name="Ettema T.J."/>
        </authorList>
    </citation>
    <scope>NUCLEOTIDE SEQUENCE</scope>
</reference>
<sequence>LYRSLRRQGITIGPDDLPATNRALDALEKRLTPFANLEEAGKVITLIKSMRENLNAGDIDFETLSIFRKIIGNQIGKFEAAGGVRLGAGKKLFRSLLNDVERLAAKKPATEGSAALFKAAPERAKLEFAVQDLEALVARYTKTVSGEGGTEALNAGAILTRLKKIINPKDDLFDKNFTVALKDHLPGIIRFFEKANELEKAKTFGPGGLIVAGRFARLGTTVLGTLTGGAMGGQFGATAGALLGVQAPEYITAALMTKTGQAFVRQALIRTTGPIDMVLWTTLAQMGRGLVEGEVKEEIGAFSEANIGGP</sequence>
<name>A0A0F9AWL9_9ZZZZ</name>
<dbReference type="EMBL" id="LAZR01040639">
    <property type="protein sequence ID" value="KKL13984.1"/>
    <property type="molecule type" value="Genomic_DNA"/>
</dbReference>
<dbReference type="AlphaFoldDB" id="A0A0F9AWL9"/>
<gene>
    <name evidence="1" type="ORF">LCGC14_2520290</name>
</gene>
<protein>
    <submittedName>
        <fullName evidence="1">Uncharacterized protein</fullName>
    </submittedName>
</protein>
<organism evidence="1">
    <name type="scientific">marine sediment metagenome</name>
    <dbReference type="NCBI Taxonomy" id="412755"/>
    <lineage>
        <taxon>unclassified sequences</taxon>
        <taxon>metagenomes</taxon>
        <taxon>ecological metagenomes</taxon>
    </lineage>
</organism>
<feature type="non-terminal residue" evidence="1">
    <location>
        <position position="1"/>
    </location>
</feature>
<evidence type="ECO:0000313" key="1">
    <source>
        <dbReference type="EMBL" id="KKL13984.1"/>
    </source>
</evidence>
<accession>A0A0F9AWL9</accession>